<organism evidence="2 3">
    <name type="scientific">Callosobruchus maculatus</name>
    <name type="common">Southern cowpea weevil</name>
    <name type="synonym">Pulse bruchid</name>
    <dbReference type="NCBI Taxonomy" id="64391"/>
    <lineage>
        <taxon>Eukaryota</taxon>
        <taxon>Metazoa</taxon>
        <taxon>Ecdysozoa</taxon>
        <taxon>Arthropoda</taxon>
        <taxon>Hexapoda</taxon>
        <taxon>Insecta</taxon>
        <taxon>Pterygota</taxon>
        <taxon>Neoptera</taxon>
        <taxon>Endopterygota</taxon>
        <taxon>Coleoptera</taxon>
        <taxon>Polyphaga</taxon>
        <taxon>Cucujiformia</taxon>
        <taxon>Chrysomeloidea</taxon>
        <taxon>Chrysomelidae</taxon>
        <taxon>Bruchinae</taxon>
        <taxon>Bruchini</taxon>
        <taxon>Callosobruchus</taxon>
    </lineage>
</organism>
<feature type="compositionally biased region" description="Basic and acidic residues" evidence="1">
    <location>
        <begin position="1"/>
        <end position="10"/>
    </location>
</feature>
<sequence length="76" mass="9012">TTETETEVHRIGRRTPKRQQSVGVLVSCDQQRRQASRRQHSPGNYTVHRALFCLFFYRLDKEAGYSNLRSVFHFEQ</sequence>
<evidence type="ECO:0000256" key="1">
    <source>
        <dbReference type="SAM" id="MobiDB-lite"/>
    </source>
</evidence>
<dbReference type="Proteomes" id="UP000410492">
    <property type="component" value="Unassembled WGS sequence"/>
</dbReference>
<dbReference type="AlphaFoldDB" id="A0A653DAU6"/>
<proteinExistence type="predicted"/>
<keyword evidence="3" id="KW-1185">Reference proteome</keyword>
<feature type="region of interest" description="Disordered" evidence="1">
    <location>
        <begin position="1"/>
        <end position="25"/>
    </location>
</feature>
<accession>A0A653DAU6</accession>
<name>A0A653DAU6_CALMS</name>
<protein>
    <submittedName>
        <fullName evidence="2">Uncharacterized protein</fullName>
    </submittedName>
</protein>
<evidence type="ECO:0000313" key="2">
    <source>
        <dbReference type="EMBL" id="VEN56976.1"/>
    </source>
</evidence>
<evidence type="ECO:0000313" key="3">
    <source>
        <dbReference type="Proteomes" id="UP000410492"/>
    </source>
</evidence>
<dbReference type="EMBL" id="CAACVG010010923">
    <property type="protein sequence ID" value="VEN56976.1"/>
    <property type="molecule type" value="Genomic_DNA"/>
</dbReference>
<feature type="non-terminal residue" evidence="2">
    <location>
        <position position="1"/>
    </location>
</feature>
<gene>
    <name evidence="2" type="ORF">CALMAC_LOCUS15723</name>
</gene>
<reference evidence="2 3" key="1">
    <citation type="submission" date="2019-01" db="EMBL/GenBank/DDBJ databases">
        <authorList>
            <person name="Sayadi A."/>
        </authorList>
    </citation>
    <scope>NUCLEOTIDE SEQUENCE [LARGE SCALE GENOMIC DNA]</scope>
</reference>